<feature type="transmembrane region" description="Helical" evidence="1">
    <location>
        <begin position="6"/>
        <end position="24"/>
    </location>
</feature>
<feature type="transmembrane region" description="Helical" evidence="1">
    <location>
        <begin position="62"/>
        <end position="80"/>
    </location>
</feature>
<dbReference type="GO" id="GO:0030436">
    <property type="term" value="P:asexual sporulation"/>
    <property type="evidence" value="ECO:0007669"/>
    <property type="project" value="InterPro"/>
</dbReference>
<feature type="transmembrane region" description="Helical" evidence="1">
    <location>
        <begin position="36"/>
        <end position="56"/>
    </location>
</feature>
<evidence type="ECO:0000313" key="3">
    <source>
        <dbReference type="EMBL" id="NVH57504.1"/>
    </source>
</evidence>
<evidence type="ECO:0000313" key="2">
    <source>
        <dbReference type="EMBL" id="NSK13367.1"/>
    </source>
</evidence>
<evidence type="ECO:0000256" key="1">
    <source>
        <dbReference type="SAM" id="Phobius"/>
    </source>
</evidence>
<accession>A0A850HF84</accession>
<feature type="transmembrane region" description="Helical" evidence="1">
    <location>
        <begin position="117"/>
        <end position="139"/>
    </location>
</feature>
<evidence type="ECO:0000313" key="5">
    <source>
        <dbReference type="Proteomes" id="UP000701680"/>
    </source>
</evidence>
<dbReference type="AlphaFoldDB" id="A0A850HF84"/>
<organism evidence="3 4">
    <name type="scientific">Dorea phocaeensis</name>
    <dbReference type="NCBI Taxonomy" id="2040291"/>
    <lineage>
        <taxon>Bacteria</taxon>
        <taxon>Bacillati</taxon>
        <taxon>Bacillota</taxon>
        <taxon>Clostridia</taxon>
        <taxon>Lachnospirales</taxon>
        <taxon>Lachnospiraceae</taxon>
        <taxon>Dorea</taxon>
    </lineage>
</organism>
<keyword evidence="4" id="KW-1185">Reference proteome</keyword>
<dbReference type="Pfam" id="PF03419">
    <property type="entry name" value="Peptidase_U4"/>
    <property type="match status" value="1"/>
</dbReference>
<protein>
    <submittedName>
        <fullName evidence="3">Sigma-E processing peptidase SpoIIGA</fullName>
    </submittedName>
</protein>
<dbReference type="EMBL" id="JAAIUO010000001">
    <property type="protein sequence ID" value="NSK13367.1"/>
    <property type="molecule type" value="Genomic_DNA"/>
</dbReference>
<dbReference type="Proteomes" id="UP000528555">
    <property type="component" value="Unassembled WGS sequence"/>
</dbReference>
<dbReference type="Proteomes" id="UP000701680">
    <property type="component" value="Unassembled WGS sequence"/>
</dbReference>
<comment type="caution">
    <text evidence="3">The sequence shown here is derived from an EMBL/GenBank/DDBJ whole genome shotgun (WGS) entry which is preliminary data.</text>
</comment>
<feature type="transmembrane region" description="Helical" evidence="1">
    <location>
        <begin position="92"/>
        <end position="111"/>
    </location>
</feature>
<reference evidence="4 5" key="1">
    <citation type="journal article" date="2020" name="Cell Host Microbe">
        <title>Functional and Genomic Variation between Human-Derived Isolates of Lachnospiraceae Reveals Inter- and Intra-Species Diversity.</title>
        <authorList>
            <person name="Sorbara M.T."/>
            <person name="Littmann E.R."/>
            <person name="Fontana E."/>
            <person name="Moody T.U."/>
            <person name="Kohout C.E."/>
            <person name="Gjonbalaj M."/>
            <person name="Eaton V."/>
            <person name="Seok R."/>
            <person name="Leiner I.M."/>
            <person name="Pamer E.G."/>
        </authorList>
    </citation>
    <scope>NUCLEOTIDE SEQUENCE [LARGE SCALE GENOMIC DNA]</scope>
    <source>
        <strain evidence="3 4">MSK.17.11</strain>
        <strain evidence="2 5">MSK.17.38</strain>
    </source>
</reference>
<keyword evidence="1" id="KW-1133">Transmembrane helix</keyword>
<name>A0A850HF84_9FIRM</name>
<reference evidence="3" key="2">
    <citation type="submission" date="2020-02" db="EMBL/GenBank/DDBJ databases">
        <authorList>
            <person name="Littmann E."/>
            <person name="Sorbara M."/>
        </authorList>
    </citation>
    <scope>NUCLEOTIDE SEQUENCE</scope>
    <source>
        <strain evidence="3">MSK.17.11</strain>
        <strain evidence="2">MSK.17.38</strain>
    </source>
</reference>
<proteinExistence type="predicted"/>
<dbReference type="EMBL" id="JAAITX010000001">
    <property type="protein sequence ID" value="NVH57504.1"/>
    <property type="molecule type" value="Genomic_DNA"/>
</dbReference>
<evidence type="ECO:0000313" key="4">
    <source>
        <dbReference type="Proteomes" id="UP000528555"/>
    </source>
</evidence>
<sequence>MELYLDVFFTVNFMMDYLTILLLGKMLKREVSMGRRCFGAFLGSVLTCLVVILPIPSAVLKYALLYIPVSLAMIITGLGIHRGRELAKAWIFLHIGGIFLGGVMELLQPYLRMGSLFFLLAVLSYLVVSALWDLAVCQIRQNRNRMRIRLKKGEKECEVKALVDTGNTLTDIWSGKPVSVLSRETAEKLWKQGEEPFRYIPYHSIGKEAGVMPLFELDGIWIEERKCWIEHPLAAVGEGNLSEDDYQMILNPDIFTGGV</sequence>
<dbReference type="InterPro" id="IPR005081">
    <property type="entry name" value="SpoIIGA"/>
</dbReference>
<dbReference type="GO" id="GO:0004190">
    <property type="term" value="F:aspartic-type endopeptidase activity"/>
    <property type="evidence" value="ECO:0007669"/>
    <property type="project" value="InterPro"/>
</dbReference>
<keyword evidence="1" id="KW-0812">Transmembrane</keyword>
<keyword evidence="1" id="KW-0472">Membrane</keyword>
<dbReference type="RefSeq" id="WP_173814103.1">
    <property type="nucleotide sequence ID" value="NZ_JAAITX010000001.1"/>
</dbReference>
<dbReference type="GO" id="GO:0006508">
    <property type="term" value="P:proteolysis"/>
    <property type="evidence" value="ECO:0007669"/>
    <property type="project" value="InterPro"/>
</dbReference>
<gene>
    <name evidence="3" type="ORF">G5A66_02330</name>
    <name evidence="2" type="ORF">G5A75_00480</name>
</gene>